<evidence type="ECO:0000313" key="4">
    <source>
        <dbReference type="Proteomes" id="UP000294902"/>
    </source>
</evidence>
<dbReference type="AlphaFoldDB" id="A0A4V2UZK2"/>
<proteinExistence type="predicted"/>
<protein>
    <submittedName>
        <fullName evidence="3">TadE-like protein</fullName>
    </submittedName>
</protein>
<dbReference type="Proteomes" id="UP000294902">
    <property type="component" value="Unassembled WGS sequence"/>
</dbReference>
<organism evidence="3 4">
    <name type="scientific">Natranaerovirga pectinivora</name>
    <dbReference type="NCBI Taxonomy" id="682400"/>
    <lineage>
        <taxon>Bacteria</taxon>
        <taxon>Bacillati</taxon>
        <taxon>Bacillota</taxon>
        <taxon>Clostridia</taxon>
        <taxon>Lachnospirales</taxon>
        <taxon>Natranaerovirgaceae</taxon>
        <taxon>Natranaerovirga</taxon>
    </lineage>
</organism>
<comment type="caution">
    <text evidence="3">The sequence shown here is derived from an EMBL/GenBank/DDBJ whole genome shotgun (WGS) entry which is preliminary data.</text>
</comment>
<keyword evidence="1" id="KW-0812">Transmembrane</keyword>
<keyword evidence="1" id="KW-0472">Membrane</keyword>
<reference evidence="3 4" key="1">
    <citation type="submission" date="2019-03" db="EMBL/GenBank/DDBJ databases">
        <title>Genomic Encyclopedia of Type Strains, Phase IV (KMG-IV): sequencing the most valuable type-strain genomes for metagenomic binning, comparative biology and taxonomic classification.</title>
        <authorList>
            <person name="Goeker M."/>
        </authorList>
    </citation>
    <scope>NUCLEOTIDE SEQUENCE [LARGE SCALE GENOMIC DNA]</scope>
    <source>
        <strain evidence="3 4">DSM 24629</strain>
    </source>
</reference>
<dbReference type="RefSeq" id="WP_165878600.1">
    <property type="nucleotide sequence ID" value="NZ_SMAL01000016.1"/>
</dbReference>
<evidence type="ECO:0000259" key="2">
    <source>
        <dbReference type="Pfam" id="PF07811"/>
    </source>
</evidence>
<evidence type="ECO:0000313" key="3">
    <source>
        <dbReference type="EMBL" id="TCT11648.1"/>
    </source>
</evidence>
<feature type="domain" description="TadE-like" evidence="2">
    <location>
        <begin position="8"/>
        <end position="49"/>
    </location>
</feature>
<keyword evidence="1" id="KW-1133">Transmembrane helix</keyword>
<gene>
    <name evidence="3" type="ORF">EDC18_1167</name>
</gene>
<dbReference type="Pfam" id="PF07811">
    <property type="entry name" value="TadE"/>
    <property type="match status" value="1"/>
</dbReference>
<name>A0A4V2UZK2_9FIRM</name>
<dbReference type="EMBL" id="SMAL01000016">
    <property type="protein sequence ID" value="TCT11648.1"/>
    <property type="molecule type" value="Genomic_DNA"/>
</dbReference>
<dbReference type="InterPro" id="IPR012495">
    <property type="entry name" value="TadE-like_dom"/>
</dbReference>
<sequence length="380" mass="43502">MKQKLNKGSLTVEAALVLPIFIFAILFISYFIKVIYIQENIQHALDQTATHLATYAYAYDKVELKDLQQQAYKKYSKESEDIKEDVYGIIESGIDIFYDIHNIWNLGEAAEEPGSINELNGADDLSGLINNYSSQVTQIMSEIKGTVSNLISNITNLGQGINIILNHKDEVLAYGKKDGFEYIINTIGMQSAKTIFKSYINDDSLKNYYVVNGFKGLNFSNSQFMLENDHIDLVVTYKLELPIPIKIINNINLIQRVKVRAWTGYNYENNIEDDNLEEVFRVYVSKSAIENELETIYHTNELCRYINIQIIVTAFKEVKERDPCNVCADEDEVSDEDIVYVTNGGRVYHMDENCFTINRTISYLPLEELVNPRECKTCAN</sequence>
<feature type="transmembrane region" description="Helical" evidence="1">
    <location>
        <begin position="12"/>
        <end position="32"/>
    </location>
</feature>
<evidence type="ECO:0000256" key="1">
    <source>
        <dbReference type="SAM" id="Phobius"/>
    </source>
</evidence>
<accession>A0A4V2UZK2</accession>
<keyword evidence="4" id="KW-1185">Reference proteome</keyword>